<evidence type="ECO:0000313" key="4">
    <source>
        <dbReference type="Proteomes" id="UP000663828"/>
    </source>
</evidence>
<feature type="region of interest" description="Disordered" evidence="1">
    <location>
        <begin position="2083"/>
        <end position="2105"/>
    </location>
</feature>
<sequence>MMNSCNNYDNKHIDCDEQYSGVTTKRTNVNDGREYQRGKEKGEREIQEDDVKRKLSIDEQEKERERQIQKRIGLVTSFQSEQYSCPIVNNSMTNLASTSFNSNISPAANRSRHSLYASYPTYAMNSNYQDYEPVYSPIPRTASSLSPYRKTHYLDESDEEILNDEIVQITYLDHYPTLIERWGEDTKTVVRQDGDLKIEDYVEFEELDPTITEEISYEIIYSGDRIQSTRETHHTRVESRNFRKIKKRRTKRKRIATPNFHSIIQTGDTFSKLNNDLPGDNHQFSARNYLADKYIPSTTSDDQCPNFDIIAEDISKERLSPKFVDHQNTDLCDKTSSESCDNVDNETDHPHRSYFNVEKQTRVLQNNHEMISIAPPSINQFNKDQSNLLASDCLPTVPNHQIQFFKLNENQPTEEKLNGACVRIDNETNLLSKSSQSEVNEAMTTSSLPLTGMKINRQSITKEQERTNSITSSPEVVEKQTTNIFERSMTKIPLEQQQLDFNENEPTITCSTLELGKTELNINQQSLTSTGTSLGDDNVELLLNFLLNTSQPDRTTRFNTDPSAIIHFLTENHPRSSFSRNTTYKDSMESNNTIVPTEQTADTAHTMIEDINHTSGSLTKLSPELFTLPTLSTSQIDKSAPSPVNTNAEPSILNELLKESKLESIPLAPELSILSNMVQHGIETSSAVLTESSINAFPSNLLQSQYLPFDDIQVVEEEDFSNLTKVYFELQEQRRLQTLDNNIELTVKQSDADVPTEFCKLESFSIVSNLPFKEYHQVFGISNIIDNTADQICYITLSDESEDEQVKSTNKPSQIEEQSQSIYIEEASPSDTNESNELQCQSKDPYTEDETCELDPDSVITDLQLYFLETIEEEDEPLSSSENSHVTVINISTDSNATCDSLPTQLSTITLEKLPETETRSSSVTTVDDISANTSDLTLSDERTLGSEHSCHFAGKQIQDIDQEQQPFMPSDPSWPSTTIPHTTFHRKPSTDTSEKPYSQQTQTLNDDYPWYPSHYNIVDAEVRIAQIYNLLAMAHQQNFLSTILEAAAESDEQMIERDEDAHHVLRHQEHIPSSVVSALVSPLPVYSIHSDISTSTTSSTAPQTVNTSCKRKHRRKKKDKKEGISSDLTEGIEESVSLEQNEKSVDEIDSRSTIFSAETKESSHIHERIVPSHRAWYSTQYKIADTESERLLFTQPASNTDQTGKIEIEQKLQVLYDDYPWYSSYYTIVDAETKLAQLHSLLDFSRKQSTLSTSVQHQNQETKTKHEDIVQIAELHERIHSSITQINVPSPPPSISTIEISSSSNVDSAPVVVHEHSQAATPISSVALQPTGATVKKKHRKKKKEELSSHISEPTLSNDHKQDDLAQAEVPLIELPEKLPHSNDVISNTISSVDLHLRYSLLLDRLETLIQPFIVSSLDVIETKKETVDSAALESEEVEQYSIDDTFTAFSPATSTKSVSYSDINVESTILHDHSTPLQATTATNKKRHRRRKKARKEPVLCDTTESTTTDISIQDQEYHSNVEIDFLPELKQILEPEIKSAKSKKKSSKKKNEFNAEHDRKSAPIPPPGPIRLCTRPSLTISTKSTASKQTSVLVAEEEDNEGFQLVTHRKRLRSGSSCEKISPLAIDTSKLAPAPRIDVKKIATVYEDQSLLIPSNTAYKTPISPEKIENKPVFEVQSAVQEEALKLQNILVPPPVITSLEEDDDDGFQVVRHRRRMKSAPGSDKARVHSLTKTSSTQTSNSDVSVKSVTIHGRPTSTSRSVPRTHIVPMSPSKTIQHETRQSLLTTKKFQPSTLNTCDTIVEKPIAKDNGSNASKAARQSKPRHLRTTLTIFNKSNLVSTTDKSSTETLVKEDDIPQSTAKTSSTTPNDTDSIPLTAEDPSSQSHLPSVSDETSSTANSYEIIATPHIEPVQDADESPVLLQTDKSSTSLIIVLKESTGSSDENSIKDKLPHTPKSVEFVDSSSPLNEIPTTKVEIPIEPIQEIRLLTTTTHVEDKQITTVSSKRKSKSRKKKISIKTKEDDEDTSTSSTTTTSISGHITHINLDSPQTLSKPNFSANDKLDLFLPDYIREKLNSSETYSSSSVHSQDEHDVTSAASSFEFIPARKPRPKMLAKDHEAKTLLTNEFDSPSTPQTHTDHQATSTDDDANDNENIHDEDDEFIIQVINSDEQEKTPVQNIDNILSRGFYLWLQEGQALSQPSDKSTSTSSSSSSKYQSNHLQHIVIQPTETDEDEDSWHSNEIVRSTYITGNQPEKKIHMTSAYVINHPQSNLTTSWYEISAHNRRSHDDLARFDSDDHDLNERHQNRSQQSNTRAQQCNSTNGYHHQQTMVMLDEFQESLLEDFYRQSTKDSNRTIHFDDWAHFFENEFEIEFTSPLECFYTRPYDEDTLICEVIPMHHSIRDHESRYGDFSEINNDIILTEPAVQYASQKLKLSDCFQRSRNQESTSAVYDNDEILITHSPNGLSRRMNS</sequence>
<accession>A0A813V4B0</accession>
<gene>
    <name evidence="2" type="ORF">EDS130_LOCUS6535</name>
    <name evidence="3" type="ORF">XAT740_LOCUS16795</name>
</gene>
<feature type="region of interest" description="Disordered" evidence="1">
    <location>
        <begin position="1331"/>
        <end position="1365"/>
    </location>
</feature>
<feature type="region of interest" description="Disordered" evidence="1">
    <location>
        <begin position="2292"/>
        <end position="2323"/>
    </location>
</feature>
<feature type="compositionally biased region" description="Basic residues" evidence="1">
    <location>
        <begin position="1110"/>
        <end position="1120"/>
    </location>
</feature>
<name>A0A813V4B0_ADIRI</name>
<dbReference type="EMBL" id="CAJNOJ010000019">
    <property type="protein sequence ID" value="CAF0834969.1"/>
    <property type="molecule type" value="Genomic_DNA"/>
</dbReference>
<feature type="region of interest" description="Disordered" evidence="1">
    <location>
        <begin position="2127"/>
        <end position="2156"/>
    </location>
</feature>
<feature type="region of interest" description="Disordered" evidence="1">
    <location>
        <begin position="1540"/>
        <end position="1573"/>
    </location>
</feature>
<feature type="compositionally biased region" description="Basic residues" evidence="1">
    <location>
        <begin position="2007"/>
        <end position="2020"/>
    </location>
</feature>
<feature type="compositionally biased region" description="Basic residues" evidence="1">
    <location>
        <begin position="1486"/>
        <end position="1497"/>
    </location>
</feature>
<feature type="compositionally biased region" description="Polar residues" evidence="1">
    <location>
        <begin position="1860"/>
        <end position="1900"/>
    </location>
</feature>
<feature type="compositionally biased region" description="Polar residues" evidence="1">
    <location>
        <begin position="2310"/>
        <end position="2323"/>
    </location>
</feature>
<feature type="compositionally biased region" description="Polar residues" evidence="1">
    <location>
        <begin position="2127"/>
        <end position="2146"/>
    </location>
</feature>
<feature type="region of interest" description="Disordered" evidence="1">
    <location>
        <begin position="1844"/>
        <end position="1900"/>
    </location>
</feature>
<dbReference type="EMBL" id="CAJNOR010001079">
    <property type="protein sequence ID" value="CAF1070698.1"/>
    <property type="molecule type" value="Genomic_DNA"/>
</dbReference>
<feature type="region of interest" description="Disordered" evidence="1">
    <location>
        <begin position="2201"/>
        <end position="2221"/>
    </location>
</feature>
<proteinExistence type="predicted"/>
<evidence type="ECO:0000313" key="2">
    <source>
        <dbReference type="EMBL" id="CAF0834969.1"/>
    </source>
</evidence>
<feature type="region of interest" description="Disordered" evidence="1">
    <location>
        <begin position="1481"/>
        <end position="1509"/>
    </location>
</feature>
<feature type="region of interest" description="Disordered" evidence="1">
    <location>
        <begin position="977"/>
        <end position="1001"/>
    </location>
</feature>
<reference evidence="2" key="1">
    <citation type="submission" date="2021-02" db="EMBL/GenBank/DDBJ databases">
        <authorList>
            <person name="Nowell W R."/>
        </authorList>
    </citation>
    <scope>NUCLEOTIDE SEQUENCE</scope>
</reference>
<keyword evidence="4" id="KW-1185">Reference proteome</keyword>
<feature type="compositionally biased region" description="Polar residues" evidence="1">
    <location>
        <begin position="829"/>
        <end position="844"/>
    </location>
</feature>
<feature type="compositionally biased region" description="Low complexity" evidence="1">
    <location>
        <begin position="2201"/>
        <end position="2220"/>
    </location>
</feature>
<feature type="region of interest" description="Disordered" evidence="1">
    <location>
        <begin position="1718"/>
        <end position="1770"/>
    </location>
</feature>
<feature type="region of interest" description="Disordered" evidence="1">
    <location>
        <begin position="1093"/>
        <end position="1144"/>
    </location>
</feature>
<organism evidence="2 5">
    <name type="scientific">Adineta ricciae</name>
    <name type="common">Rotifer</name>
    <dbReference type="NCBI Taxonomy" id="249248"/>
    <lineage>
        <taxon>Eukaryota</taxon>
        <taxon>Metazoa</taxon>
        <taxon>Spiralia</taxon>
        <taxon>Gnathifera</taxon>
        <taxon>Rotifera</taxon>
        <taxon>Eurotatoria</taxon>
        <taxon>Bdelloidea</taxon>
        <taxon>Adinetida</taxon>
        <taxon>Adinetidae</taxon>
        <taxon>Adineta</taxon>
    </lineage>
</organism>
<evidence type="ECO:0000313" key="3">
    <source>
        <dbReference type="EMBL" id="CAF1070698.1"/>
    </source>
</evidence>
<feature type="region of interest" description="Disordered" evidence="1">
    <location>
        <begin position="2000"/>
        <end position="2038"/>
    </location>
</feature>
<comment type="caution">
    <text evidence="2">The sequence shown here is derived from an EMBL/GenBank/DDBJ whole genome shotgun (WGS) entry which is preliminary data.</text>
</comment>
<dbReference type="Proteomes" id="UP000663828">
    <property type="component" value="Unassembled WGS sequence"/>
</dbReference>
<feature type="compositionally biased region" description="Basic and acidic residues" evidence="1">
    <location>
        <begin position="2292"/>
        <end position="2308"/>
    </location>
</feature>
<protein>
    <submittedName>
        <fullName evidence="2">Uncharacterized protein</fullName>
    </submittedName>
</protein>
<evidence type="ECO:0000313" key="5">
    <source>
        <dbReference type="Proteomes" id="UP000663852"/>
    </source>
</evidence>
<dbReference type="OrthoDB" id="10071542at2759"/>
<evidence type="ECO:0000256" key="1">
    <source>
        <dbReference type="SAM" id="MobiDB-lite"/>
    </source>
</evidence>
<feature type="compositionally biased region" description="Acidic residues" evidence="1">
    <location>
        <begin position="2147"/>
        <end position="2156"/>
    </location>
</feature>
<feature type="region of interest" description="Disordered" evidence="1">
    <location>
        <begin position="1943"/>
        <end position="1968"/>
    </location>
</feature>
<dbReference type="Proteomes" id="UP000663852">
    <property type="component" value="Unassembled WGS sequence"/>
</dbReference>
<feature type="region of interest" description="Disordered" evidence="1">
    <location>
        <begin position="827"/>
        <end position="852"/>
    </location>
</feature>
<feature type="compositionally biased region" description="Basic and acidic residues" evidence="1">
    <location>
        <begin position="1552"/>
        <end position="1564"/>
    </location>
</feature>
<feature type="compositionally biased region" description="Polar residues" evidence="1">
    <location>
        <begin position="1734"/>
        <end position="1751"/>
    </location>
</feature>